<sequence length="529" mass="59602">MDPMESAPLSPSWKRPDEVMKLHRLKQKKKALQARMNRMSLPVAVEKNIFSSSKEERKSLEDGRRSNPFKCNERKRLRCDDSYSTNLELSSDNTLFQLLDTRSSPQTNTVNLQTSFSSVLSHLSESNKERISETQKSRKGSEHIPIDWTLKKKIRLISPKPYERSQKLRTCEEASGITGFVRCLDTGVNCESRSLDTSPNARFHQCCLVWQHPSLPWIELFPRTSYRVSAAPNVIAASQPIKDVLHKEWSESFRSLFQLIRASQCPYFYVCANTFTCLFRAAGILGFTDIHALLTPTTRGFRQILKEEDVEFIMPLKKTSKRFSSDNTGDTGYNTLDSVLDENSISGPSTNNIDTNADEDDDDEPADEWLESMGVAAEEIQQININIESKIEYDKQREVDRTPESLIYVEGVEAQALFNFLLNCKSCIATTGPLAGVPPTLLAPVAFSGATLKSLKVRQSVVKVDMDNYYSMELCGPILPHLIHNLCGLMKHSLEEFSATFANLDSTKAFSLVTDIPVNKKEDDEPASS</sequence>
<evidence type="ECO:0008006" key="8">
    <source>
        <dbReference type="Google" id="ProtNLM"/>
    </source>
</evidence>
<keyword evidence="3" id="KW-0539">Nucleus</keyword>
<keyword evidence="7" id="KW-1185">Reference proteome</keyword>
<proteinExistence type="inferred from homology"/>
<dbReference type="PANTHER" id="PTHR12972">
    <property type="entry name" value="DOWNSTREAM NEIGHBOR OF SON"/>
    <property type="match status" value="1"/>
</dbReference>
<reference evidence="6" key="2">
    <citation type="submission" date="2023-05" db="EMBL/GenBank/DDBJ databases">
        <authorList>
            <person name="Fouks B."/>
        </authorList>
    </citation>
    <scope>NUCLEOTIDE SEQUENCE</scope>
    <source>
        <strain evidence="6">Stay&amp;Tobe</strain>
        <tissue evidence="6">Testes</tissue>
    </source>
</reference>
<evidence type="ECO:0000313" key="6">
    <source>
        <dbReference type="EMBL" id="KAJ9598294.1"/>
    </source>
</evidence>
<evidence type="ECO:0000256" key="3">
    <source>
        <dbReference type="ARBA" id="ARBA00023242"/>
    </source>
</evidence>
<feature type="region of interest" description="Disordered" evidence="5">
    <location>
        <begin position="340"/>
        <end position="365"/>
    </location>
</feature>
<dbReference type="AlphaFoldDB" id="A0AAD8AFY0"/>
<feature type="non-terminal residue" evidence="6">
    <location>
        <position position="529"/>
    </location>
</feature>
<comment type="subcellular location">
    <subcellularLocation>
        <location evidence="1">Nucleus</location>
    </subcellularLocation>
</comment>
<evidence type="ECO:0000256" key="2">
    <source>
        <dbReference type="ARBA" id="ARBA00022473"/>
    </source>
</evidence>
<evidence type="ECO:0000256" key="1">
    <source>
        <dbReference type="ARBA" id="ARBA00004123"/>
    </source>
</evidence>
<accession>A0AAD8AFY0</accession>
<dbReference type="PRINTS" id="PR02064">
    <property type="entry name" value="DONSON"/>
</dbReference>
<gene>
    <name evidence="6" type="ORF">L9F63_011034</name>
</gene>
<comment type="caution">
    <text evidence="6">The sequence shown here is derived from an EMBL/GenBank/DDBJ whole genome shotgun (WGS) entry which is preliminary data.</text>
</comment>
<evidence type="ECO:0000313" key="7">
    <source>
        <dbReference type="Proteomes" id="UP001233999"/>
    </source>
</evidence>
<evidence type="ECO:0000256" key="5">
    <source>
        <dbReference type="SAM" id="MobiDB-lite"/>
    </source>
</evidence>
<name>A0AAD8AFY0_DIPPU</name>
<dbReference type="GO" id="GO:0005634">
    <property type="term" value="C:nucleus"/>
    <property type="evidence" value="ECO:0007669"/>
    <property type="project" value="UniProtKB-SubCell"/>
</dbReference>
<dbReference type="GO" id="GO:0033260">
    <property type="term" value="P:nuclear DNA replication"/>
    <property type="evidence" value="ECO:0007669"/>
    <property type="project" value="TreeGrafter"/>
</dbReference>
<protein>
    <recommendedName>
        <fullName evidence="8">Protein downstream neighbor of son homolog</fullName>
    </recommendedName>
</protein>
<keyword evidence="2" id="KW-0217">Developmental protein</keyword>
<comment type="similarity">
    <text evidence="4">Belongs to the DONSON family.</text>
</comment>
<dbReference type="PANTHER" id="PTHR12972:SF0">
    <property type="entry name" value="PROTEIN DOWNSTREAM NEIGHBOR OF SON"/>
    <property type="match status" value="1"/>
</dbReference>
<feature type="compositionally biased region" description="Polar residues" evidence="5">
    <location>
        <begin position="340"/>
        <end position="349"/>
    </location>
</feature>
<reference evidence="6" key="1">
    <citation type="journal article" date="2023" name="IScience">
        <title>Live-bearing cockroach genome reveals convergent evolutionary mechanisms linked to viviparity in insects and beyond.</title>
        <authorList>
            <person name="Fouks B."/>
            <person name="Harrison M.C."/>
            <person name="Mikhailova A.A."/>
            <person name="Marchal E."/>
            <person name="English S."/>
            <person name="Carruthers M."/>
            <person name="Jennings E.C."/>
            <person name="Chiamaka E.L."/>
            <person name="Frigard R.A."/>
            <person name="Pippel M."/>
            <person name="Attardo G.M."/>
            <person name="Benoit J.B."/>
            <person name="Bornberg-Bauer E."/>
            <person name="Tobe S.S."/>
        </authorList>
    </citation>
    <scope>NUCLEOTIDE SEQUENCE</scope>
    <source>
        <strain evidence="6">Stay&amp;Tobe</strain>
    </source>
</reference>
<dbReference type="Proteomes" id="UP001233999">
    <property type="component" value="Unassembled WGS sequence"/>
</dbReference>
<dbReference type="EMBL" id="JASPKZ010001230">
    <property type="protein sequence ID" value="KAJ9598294.1"/>
    <property type="molecule type" value="Genomic_DNA"/>
</dbReference>
<organism evidence="6 7">
    <name type="scientific">Diploptera punctata</name>
    <name type="common">Pacific beetle cockroach</name>
    <dbReference type="NCBI Taxonomy" id="6984"/>
    <lineage>
        <taxon>Eukaryota</taxon>
        <taxon>Metazoa</taxon>
        <taxon>Ecdysozoa</taxon>
        <taxon>Arthropoda</taxon>
        <taxon>Hexapoda</taxon>
        <taxon>Insecta</taxon>
        <taxon>Pterygota</taxon>
        <taxon>Neoptera</taxon>
        <taxon>Polyneoptera</taxon>
        <taxon>Dictyoptera</taxon>
        <taxon>Blattodea</taxon>
        <taxon>Blaberoidea</taxon>
        <taxon>Blaberidae</taxon>
        <taxon>Diplopterinae</taxon>
        <taxon>Diploptera</taxon>
    </lineage>
</organism>
<feature type="compositionally biased region" description="Acidic residues" evidence="5">
    <location>
        <begin position="356"/>
        <end position="365"/>
    </location>
</feature>
<dbReference type="InterPro" id="IPR024861">
    <property type="entry name" value="Donson"/>
</dbReference>
<evidence type="ECO:0000256" key="4">
    <source>
        <dbReference type="ARBA" id="ARBA00025806"/>
    </source>
</evidence>